<accession>A0ABP7IIY8</accession>
<evidence type="ECO:0000313" key="6">
    <source>
        <dbReference type="Proteomes" id="UP001500888"/>
    </source>
</evidence>
<dbReference type="Pfam" id="PF17940">
    <property type="entry name" value="TetR_C_31"/>
    <property type="match status" value="1"/>
</dbReference>
<sequence length="215" mass="22856">MPPPPNVRRRQALADAAIEVLGRSGIHGLSHRAVDERAGLPAGTASNYFRSRDALLRAAAERVVELHQADMREANGLAGAPIDTGGLIELIAGSLHYSATAHRARYLAIYELNLEATRRPELRRALDTVARTTLDFTVRQHRDLGLATTREEVQTLVTLFGGALLNLAAGPPEEVTPELTRTLARAMVTGAMGRTAGDGCPPAGESEPGPESGLS</sequence>
<dbReference type="InterPro" id="IPR041583">
    <property type="entry name" value="TetR_C_31"/>
</dbReference>
<feature type="region of interest" description="Disordered" evidence="3">
    <location>
        <begin position="192"/>
        <end position="215"/>
    </location>
</feature>
<keyword evidence="1 2" id="KW-0238">DNA-binding</keyword>
<gene>
    <name evidence="5" type="ORF">GCM10022226_45270</name>
</gene>
<feature type="compositionally biased region" description="Low complexity" evidence="3">
    <location>
        <begin position="201"/>
        <end position="215"/>
    </location>
</feature>
<evidence type="ECO:0000259" key="4">
    <source>
        <dbReference type="PROSITE" id="PS50977"/>
    </source>
</evidence>
<dbReference type="EMBL" id="BAAAZR010000011">
    <property type="protein sequence ID" value="GAA3819806.1"/>
    <property type="molecule type" value="Genomic_DNA"/>
</dbReference>
<keyword evidence="6" id="KW-1185">Reference proteome</keyword>
<dbReference type="InterPro" id="IPR001647">
    <property type="entry name" value="HTH_TetR"/>
</dbReference>
<reference evidence="6" key="1">
    <citation type="journal article" date="2019" name="Int. J. Syst. Evol. Microbiol.">
        <title>The Global Catalogue of Microorganisms (GCM) 10K type strain sequencing project: providing services to taxonomists for standard genome sequencing and annotation.</title>
        <authorList>
            <consortium name="The Broad Institute Genomics Platform"/>
            <consortium name="The Broad Institute Genome Sequencing Center for Infectious Disease"/>
            <person name="Wu L."/>
            <person name="Ma J."/>
        </authorList>
    </citation>
    <scope>NUCLEOTIDE SEQUENCE [LARGE SCALE GENOMIC DNA]</scope>
    <source>
        <strain evidence="6">JCM 16908</strain>
    </source>
</reference>
<proteinExistence type="predicted"/>
<comment type="caution">
    <text evidence="5">The sequence shown here is derived from an EMBL/GenBank/DDBJ whole genome shotgun (WGS) entry which is preliminary data.</text>
</comment>
<dbReference type="RefSeq" id="WP_344943527.1">
    <property type="nucleotide sequence ID" value="NZ_BAAAZR010000011.1"/>
</dbReference>
<evidence type="ECO:0000256" key="3">
    <source>
        <dbReference type="SAM" id="MobiDB-lite"/>
    </source>
</evidence>
<dbReference type="InterPro" id="IPR009057">
    <property type="entry name" value="Homeodomain-like_sf"/>
</dbReference>
<feature type="DNA-binding region" description="H-T-H motif" evidence="2">
    <location>
        <begin position="30"/>
        <end position="49"/>
    </location>
</feature>
<organism evidence="5 6">
    <name type="scientific">Sphaerisporangium flaviroseum</name>
    <dbReference type="NCBI Taxonomy" id="509199"/>
    <lineage>
        <taxon>Bacteria</taxon>
        <taxon>Bacillati</taxon>
        <taxon>Actinomycetota</taxon>
        <taxon>Actinomycetes</taxon>
        <taxon>Streptosporangiales</taxon>
        <taxon>Streptosporangiaceae</taxon>
        <taxon>Sphaerisporangium</taxon>
    </lineage>
</organism>
<feature type="domain" description="HTH tetR-type" evidence="4">
    <location>
        <begin position="7"/>
        <end position="67"/>
    </location>
</feature>
<dbReference type="Gene3D" id="1.10.357.10">
    <property type="entry name" value="Tetracycline Repressor, domain 2"/>
    <property type="match status" value="1"/>
</dbReference>
<protein>
    <submittedName>
        <fullName evidence="5">TetR/AcrR family transcriptional regulator</fullName>
    </submittedName>
</protein>
<dbReference type="Pfam" id="PF00440">
    <property type="entry name" value="TetR_N"/>
    <property type="match status" value="1"/>
</dbReference>
<dbReference type="PROSITE" id="PS50977">
    <property type="entry name" value="HTH_TETR_2"/>
    <property type="match status" value="1"/>
</dbReference>
<dbReference type="SUPFAM" id="SSF46689">
    <property type="entry name" value="Homeodomain-like"/>
    <property type="match status" value="1"/>
</dbReference>
<name>A0ABP7IIY8_9ACTN</name>
<evidence type="ECO:0000313" key="5">
    <source>
        <dbReference type="EMBL" id="GAA3819806.1"/>
    </source>
</evidence>
<evidence type="ECO:0000256" key="2">
    <source>
        <dbReference type="PROSITE-ProRule" id="PRU00335"/>
    </source>
</evidence>
<evidence type="ECO:0000256" key="1">
    <source>
        <dbReference type="ARBA" id="ARBA00023125"/>
    </source>
</evidence>
<dbReference type="Proteomes" id="UP001500888">
    <property type="component" value="Unassembled WGS sequence"/>
</dbReference>